<dbReference type="InterPro" id="IPR020843">
    <property type="entry name" value="ER"/>
</dbReference>
<dbReference type="Pfam" id="PF13602">
    <property type="entry name" value="ADH_zinc_N_2"/>
    <property type="match status" value="1"/>
</dbReference>
<dbReference type="PROSITE" id="PS01162">
    <property type="entry name" value="QOR_ZETA_CRYSTAL"/>
    <property type="match status" value="1"/>
</dbReference>
<dbReference type="PANTHER" id="PTHR11695:SF294">
    <property type="entry name" value="RETICULON-4-INTERACTING PROTEIN 1, MITOCHONDRIAL"/>
    <property type="match status" value="1"/>
</dbReference>
<dbReference type="Pfam" id="PF08240">
    <property type="entry name" value="ADH_N"/>
    <property type="match status" value="1"/>
</dbReference>
<dbReference type="Gene3D" id="3.40.50.720">
    <property type="entry name" value="NAD(P)-binding Rossmann-like Domain"/>
    <property type="match status" value="1"/>
</dbReference>
<dbReference type="InterPro" id="IPR013154">
    <property type="entry name" value="ADH-like_N"/>
</dbReference>
<name>A0ABU9W6U0_9MICO</name>
<reference evidence="3 4" key="1">
    <citation type="submission" date="2024-03" db="EMBL/GenBank/DDBJ databases">
        <title>YIM 134122 draft genome.</title>
        <authorList>
            <person name="Zuo S."/>
            <person name="Xiong L."/>
        </authorList>
    </citation>
    <scope>NUCLEOTIDE SEQUENCE [LARGE SCALE GENOMIC DNA]</scope>
    <source>
        <strain evidence="3 4">YIM 134122</strain>
    </source>
</reference>
<comment type="caution">
    <text evidence="3">The sequence shown here is derived from an EMBL/GenBank/DDBJ whole genome shotgun (WGS) entry which is preliminary data.</text>
</comment>
<protein>
    <submittedName>
        <fullName evidence="3">NADP-dependent oxidoreductase</fullName>
        <ecNumber evidence="3">1.-.-.-</ecNumber>
    </submittedName>
</protein>
<dbReference type="SUPFAM" id="SSF50129">
    <property type="entry name" value="GroES-like"/>
    <property type="match status" value="1"/>
</dbReference>
<evidence type="ECO:0000259" key="2">
    <source>
        <dbReference type="SMART" id="SM00829"/>
    </source>
</evidence>
<dbReference type="Proteomes" id="UP001425155">
    <property type="component" value="Unassembled WGS sequence"/>
</dbReference>
<evidence type="ECO:0000313" key="3">
    <source>
        <dbReference type="EMBL" id="MEN1947350.1"/>
    </source>
</evidence>
<dbReference type="EMBL" id="JBCLVG010000002">
    <property type="protein sequence ID" value="MEN1947350.1"/>
    <property type="molecule type" value="Genomic_DNA"/>
</dbReference>
<dbReference type="RefSeq" id="WP_342114500.1">
    <property type="nucleotide sequence ID" value="NZ_JBCAUN010000002.1"/>
</dbReference>
<accession>A0ABU9W6U0</accession>
<proteinExistence type="predicted"/>
<gene>
    <name evidence="3" type="ORF">WJX64_12400</name>
</gene>
<dbReference type="SMART" id="SM00829">
    <property type="entry name" value="PKS_ER"/>
    <property type="match status" value="1"/>
</dbReference>
<dbReference type="InterPro" id="IPR011032">
    <property type="entry name" value="GroES-like_sf"/>
</dbReference>
<dbReference type="CDD" id="cd05289">
    <property type="entry name" value="MDR_like_2"/>
    <property type="match status" value="1"/>
</dbReference>
<keyword evidence="1 3" id="KW-0560">Oxidoreductase</keyword>
<dbReference type="SUPFAM" id="SSF51735">
    <property type="entry name" value="NAD(P)-binding Rossmann-fold domains"/>
    <property type="match status" value="1"/>
</dbReference>
<evidence type="ECO:0000256" key="1">
    <source>
        <dbReference type="ARBA" id="ARBA00023002"/>
    </source>
</evidence>
<organism evidence="3 4">
    <name type="scientific">Leifsonia stereocauli</name>
    <dbReference type="NCBI Taxonomy" id="3134136"/>
    <lineage>
        <taxon>Bacteria</taxon>
        <taxon>Bacillati</taxon>
        <taxon>Actinomycetota</taxon>
        <taxon>Actinomycetes</taxon>
        <taxon>Micrococcales</taxon>
        <taxon>Microbacteriaceae</taxon>
        <taxon>Leifsonia</taxon>
    </lineage>
</organism>
<dbReference type="InterPro" id="IPR050700">
    <property type="entry name" value="YIM1/Zinc_Alcohol_DH_Fams"/>
</dbReference>
<dbReference type="EC" id="1.-.-.-" evidence="3"/>
<dbReference type="GO" id="GO:0016491">
    <property type="term" value="F:oxidoreductase activity"/>
    <property type="evidence" value="ECO:0007669"/>
    <property type="project" value="UniProtKB-KW"/>
</dbReference>
<evidence type="ECO:0000313" key="4">
    <source>
        <dbReference type="Proteomes" id="UP001425155"/>
    </source>
</evidence>
<dbReference type="Gene3D" id="3.90.180.10">
    <property type="entry name" value="Medium-chain alcohol dehydrogenases, catalytic domain"/>
    <property type="match status" value="1"/>
</dbReference>
<dbReference type="InterPro" id="IPR002364">
    <property type="entry name" value="Quin_OxRdtase/zeta-crystal_CS"/>
</dbReference>
<dbReference type="InterPro" id="IPR036291">
    <property type="entry name" value="NAD(P)-bd_dom_sf"/>
</dbReference>
<feature type="domain" description="Enoyl reductase (ER)" evidence="2">
    <location>
        <begin position="18"/>
        <end position="320"/>
    </location>
</feature>
<sequence>MPEPLPETMRALVVDRLGDADELRLAAVAMPLRIADEVLVRVIAASVNPIDVKTRSGRGSSAAISSFPFIGGSDFSGVVAAVPYAQHPFPVGTPVFGMGRVPRVGGSFAEFVTVASTAVAVKPANLSHVEAAAAPVAAQTAWGMLQLAGIGAGDRVLVHAGAGGVGHFAVQFARLAGAHVIATASAANAAFLRELGAHETIDYAAQRFEDVVSDVDVVIDLIGNVHDDTGSRSLEVLREGGCLVNAPTGSWPTMQTDAAARGIRATGYNVPADGRMLAEIAALLESGAVRVHVDREFPLEDGADAQRAVEGGHVRGKVVVRAAEEPAL</sequence>
<keyword evidence="4" id="KW-1185">Reference proteome</keyword>
<dbReference type="PANTHER" id="PTHR11695">
    <property type="entry name" value="ALCOHOL DEHYDROGENASE RELATED"/>
    <property type="match status" value="1"/>
</dbReference>